<protein>
    <submittedName>
        <fullName evidence="6">Uncharacterized protein</fullName>
    </submittedName>
</protein>
<dbReference type="GO" id="GO:0016410">
    <property type="term" value="F:N-acyltransferase activity"/>
    <property type="evidence" value="ECO:0007669"/>
    <property type="project" value="InterPro"/>
</dbReference>
<dbReference type="GO" id="GO:0009245">
    <property type="term" value="P:lipid A biosynthetic process"/>
    <property type="evidence" value="ECO:0007669"/>
    <property type="project" value="UniProtKB-KW"/>
</dbReference>
<evidence type="ECO:0000256" key="5">
    <source>
        <dbReference type="ARBA" id="ARBA00023315"/>
    </source>
</evidence>
<keyword evidence="3" id="KW-0808">Transferase</keyword>
<evidence type="ECO:0000256" key="4">
    <source>
        <dbReference type="ARBA" id="ARBA00023098"/>
    </source>
</evidence>
<organism evidence="6">
    <name type="scientific">Yangshan Harbor Nitrososphaeria virus</name>
    <dbReference type="NCBI Taxonomy" id="2969597"/>
    <lineage>
        <taxon>Viruses</taxon>
        <taxon>Duplodnaviria</taxon>
        <taxon>Heunggongvirae</taxon>
        <taxon>Uroviricota</taxon>
        <taxon>Caudoviricetes</taxon>
    </lineage>
</organism>
<evidence type="ECO:0000256" key="1">
    <source>
        <dbReference type="ARBA" id="ARBA00022516"/>
    </source>
</evidence>
<dbReference type="PANTHER" id="PTHR43378">
    <property type="entry name" value="UDP-3-O-ACYLGLUCOSAMINE N-ACYLTRANSFERASE"/>
    <property type="match status" value="1"/>
</dbReference>
<dbReference type="Pfam" id="PF00132">
    <property type="entry name" value="Hexapep"/>
    <property type="match status" value="2"/>
</dbReference>
<keyword evidence="5" id="KW-0012">Acyltransferase</keyword>
<sequence length="184" mass="20020">MTHGLLGGICLDGYDSIPKPYNKYLHIGTNVMIKTGTILCGEGFHFTRTDGKLNFNTHNHGVDIQDDVWIGSNCTVDRGRFRDTVIGKGTKIDNGVHISHNCIIGNDCIIATGAILLGSCEIGDSSEIWSNAIIHQHVKIGKNCAVGANTYLRHDLADNMAAYMTSDGMVIKPISETKKYKGIK</sequence>
<keyword evidence="4" id="KW-0443">Lipid metabolism</keyword>
<dbReference type="InterPro" id="IPR001451">
    <property type="entry name" value="Hexapep"/>
</dbReference>
<accession>A0A976UBP1</accession>
<keyword evidence="1" id="KW-0444">Lipid biosynthesis</keyword>
<evidence type="ECO:0000256" key="3">
    <source>
        <dbReference type="ARBA" id="ARBA00022679"/>
    </source>
</evidence>
<evidence type="ECO:0000313" key="6">
    <source>
        <dbReference type="EMBL" id="UVF62648.1"/>
    </source>
</evidence>
<dbReference type="Gene3D" id="2.160.10.10">
    <property type="entry name" value="Hexapeptide repeat proteins"/>
    <property type="match status" value="1"/>
</dbReference>
<dbReference type="SUPFAM" id="SSF51161">
    <property type="entry name" value="Trimeric LpxA-like enzymes"/>
    <property type="match status" value="1"/>
</dbReference>
<name>A0A976UBP1_9CAUD</name>
<dbReference type="GO" id="GO:0016020">
    <property type="term" value="C:membrane"/>
    <property type="evidence" value="ECO:0007669"/>
    <property type="project" value="GOC"/>
</dbReference>
<keyword evidence="2" id="KW-0441">Lipid A biosynthesis</keyword>
<dbReference type="InterPro" id="IPR007691">
    <property type="entry name" value="LpxD"/>
</dbReference>
<reference evidence="6" key="1">
    <citation type="submission" date="2022-05" db="EMBL/GenBank/DDBJ databases">
        <title>Diverse viruses of marine archaea discovered using metagenomics.</title>
        <authorList>
            <person name="Zhou Y."/>
        </authorList>
    </citation>
    <scope>NUCLEOTIDE SEQUENCE</scope>
    <source>
        <strain evidence="6">YSH_354833</strain>
    </source>
</reference>
<dbReference type="InterPro" id="IPR011004">
    <property type="entry name" value="Trimer_LpxA-like_sf"/>
</dbReference>
<evidence type="ECO:0000256" key="2">
    <source>
        <dbReference type="ARBA" id="ARBA00022556"/>
    </source>
</evidence>
<dbReference type="EMBL" id="ON649703">
    <property type="protein sequence ID" value="UVF62648.1"/>
    <property type="molecule type" value="Genomic_DNA"/>
</dbReference>
<proteinExistence type="predicted"/>
<dbReference type="PANTHER" id="PTHR43378:SF2">
    <property type="entry name" value="UDP-3-O-ACYLGLUCOSAMINE N-ACYLTRANSFERASE 1, MITOCHONDRIAL-RELATED"/>
    <property type="match status" value="1"/>
</dbReference>